<dbReference type="InterPro" id="IPR022637">
    <property type="entry name" value="DNA_polIII_beta_cen"/>
</dbReference>
<dbReference type="GO" id="GO:0008408">
    <property type="term" value="F:3'-5' exonuclease activity"/>
    <property type="evidence" value="ECO:0007669"/>
    <property type="project" value="InterPro"/>
</dbReference>
<evidence type="ECO:0000256" key="9">
    <source>
        <dbReference type="ARBA" id="ARBA00023125"/>
    </source>
</evidence>
<evidence type="ECO:0000256" key="7">
    <source>
        <dbReference type="ARBA" id="ARBA00022705"/>
    </source>
</evidence>
<dbReference type="Pfam" id="PF02768">
    <property type="entry name" value="DNA_pol3_beta_3"/>
    <property type="match status" value="1"/>
</dbReference>
<dbReference type="GO" id="GO:0003677">
    <property type="term" value="F:DNA binding"/>
    <property type="evidence" value="ECO:0007669"/>
    <property type="project" value="UniProtKB-UniRule"/>
</dbReference>
<comment type="subcellular location">
    <subcellularLocation>
        <location evidence="1 10">Cytoplasm</location>
    </subcellularLocation>
</comment>
<dbReference type="PANTHER" id="PTHR30478">
    <property type="entry name" value="DNA POLYMERASE III SUBUNIT BETA"/>
    <property type="match status" value="1"/>
</dbReference>
<name>A0A7W6BZZ9_9HYPH</name>
<evidence type="ECO:0000259" key="13">
    <source>
        <dbReference type="Pfam" id="PF02768"/>
    </source>
</evidence>
<evidence type="ECO:0000256" key="8">
    <source>
        <dbReference type="ARBA" id="ARBA00022932"/>
    </source>
</evidence>
<keyword evidence="15" id="KW-1185">Reference proteome</keyword>
<dbReference type="RefSeq" id="WP_090966216.1">
    <property type="nucleotide sequence ID" value="NZ_FOOA01000025.1"/>
</dbReference>
<keyword evidence="4 10" id="KW-0963">Cytoplasm</keyword>
<dbReference type="Pfam" id="PF02767">
    <property type="entry name" value="DNA_pol3_beta_2"/>
    <property type="match status" value="1"/>
</dbReference>
<dbReference type="PANTHER" id="PTHR30478:SF0">
    <property type="entry name" value="BETA SLIDING CLAMP"/>
    <property type="match status" value="1"/>
</dbReference>
<evidence type="ECO:0000256" key="1">
    <source>
        <dbReference type="ARBA" id="ARBA00004496"/>
    </source>
</evidence>
<feature type="domain" description="DNA polymerase III beta sliding clamp N-terminal" evidence="11">
    <location>
        <begin position="4"/>
        <end position="123"/>
    </location>
</feature>
<keyword evidence="7 10" id="KW-0235">DNA replication</keyword>
<dbReference type="GO" id="GO:0009360">
    <property type="term" value="C:DNA polymerase III complex"/>
    <property type="evidence" value="ECO:0007669"/>
    <property type="project" value="InterPro"/>
</dbReference>
<organism evidence="14 15">
    <name type="scientific">Aureimonas phyllosphaerae</name>
    <dbReference type="NCBI Taxonomy" id="1166078"/>
    <lineage>
        <taxon>Bacteria</taxon>
        <taxon>Pseudomonadati</taxon>
        <taxon>Pseudomonadota</taxon>
        <taxon>Alphaproteobacteria</taxon>
        <taxon>Hyphomicrobiales</taxon>
        <taxon>Aurantimonadaceae</taxon>
        <taxon>Aureimonas</taxon>
    </lineage>
</organism>
<dbReference type="SMART" id="SM00480">
    <property type="entry name" value="POL3Bc"/>
    <property type="match status" value="1"/>
</dbReference>
<evidence type="ECO:0000313" key="14">
    <source>
        <dbReference type="EMBL" id="MBB3937900.1"/>
    </source>
</evidence>
<comment type="subunit">
    <text evidence="10">Forms a ring-shaped head-to-tail homodimer around DNA.</text>
</comment>
<dbReference type="Gene3D" id="3.70.10.10">
    <property type="match status" value="1"/>
</dbReference>
<comment type="similarity">
    <text evidence="2 10">Belongs to the beta sliding clamp family.</text>
</comment>
<evidence type="ECO:0000256" key="4">
    <source>
        <dbReference type="ARBA" id="ARBA00022490"/>
    </source>
</evidence>
<evidence type="ECO:0000259" key="11">
    <source>
        <dbReference type="Pfam" id="PF00712"/>
    </source>
</evidence>
<dbReference type="SUPFAM" id="SSF55979">
    <property type="entry name" value="DNA clamp"/>
    <property type="match status" value="3"/>
</dbReference>
<keyword evidence="5 10" id="KW-0808">Transferase</keyword>
<sequence length="380" mass="40854">MSVAFTVPQDVLLRLVSRVELVIEKRNTIPILSNVLVSANGDGSLSVEGTDLDIWIRMEADPGAADVSVPGSTTVPAGLLKDILRKLGKGDVRFANDGRFATITSGKARFNLNELPPEDFPDITGVNAKQASEFEVWPGSLTAILSDVGFATSTEETRYYLNGVYLHPVEVDGVHKLAAVATDGHRLSKLVQGVEGEIAEMKGVIVHNKTLRLFKSMAEWCPEGERVAITCDEFKVMFSAGGFRLVSKLIDGTFPDYTRVIPGGNPNSFIVSPAALRAAVDRVSTVSSERGRAATFGIDNERLDLTVRSPDAGEAREELTIQSAGDFALEIGFNAKYVVDVLATFEAETLRFALGDAGSPALITNPADASRLVVLMPMRV</sequence>
<dbReference type="PIRSF" id="PIRSF000804">
    <property type="entry name" value="DNA_pol_III_b"/>
    <property type="match status" value="1"/>
</dbReference>
<comment type="function">
    <text evidence="10">Confers DNA tethering and processivity to DNA polymerases and other proteins. Acts as a clamp, forming a ring around DNA (a reaction catalyzed by the clamp-loading complex) which diffuses in an ATP-independent manner freely and bidirectionally along dsDNA. Initially characterized for its ability to contact the catalytic subunit of DNA polymerase III (Pol III), a complex, multichain enzyme responsible for most of the replicative synthesis in bacteria; Pol III exhibits 3'-5' exonuclease proofreading activity. The beta chain is required for initiation of replication as well as for processivity of DNA replication.</text>
</comment>
<evidence type="ECO:0000256" key="6">
    <source>
        <dbReference type="ARBA" id="ARBA00022695"/>
    </source>
</evidence>
<evidence type="ECO:0000256" key="3">
    <source>
        <dbReference type="ARBA" id="ARBA00021035"/>
    </source>
</evidence>
<dbReference type="InterPro" id="IPR046938">
    <property type="entry name" value="DNA_clamp_sf"/>
</dbReference>
<dbReference type="EMBL" id="JACIDO010000013">
    <property type="protein sequence ID" value="MBB3937900.1"/>
    <property type="molecule type" value="Genomic_DNA"/>
</dbReference>
<dbReference type="CDD" id="cd00140">
    <property type="entry name" value="beta_clamp"/>
    <property type="match status" value="1"/>
</dbReference>
<dbReference type="InterPro" id="IPR022635">
    <property type="entry name" value="DNA_polIII_beta_C"/>
</dbReference>
<keyword evidence="9" id="KW-0238">DNA-binding</keyword>
<dbReference type="NCBIfam" id="TIGR00663">
    <property type="entry name" value="dnan"/>
    <property type="match status" value="1"/>
</dbReference>
<dbReference type="Pfam" id="PF00712">
    <property type="entry name" value="DNA_pol3_beta"/>
    <property type="match status" value="1"/>
</dbReference>
<evidence type="ECO:0000256" key="2">
    <source>
        <dbReference type="ARBA" id="ARBA00010752"/>
    </source>
</evidence>
<evidence type="ECO:0000256" key="5">
    <source>
        <dbReference type="ARBA" id="ARBA00022679"/>
    </source>
</evidence>
<accession>A0A7W6BZZ9</accession>
<dbReference type="OrthoDB" id="8421503at2"/>
<evidence type="ECO:0000313" key="15">
    <source>
        <dbReference type="Proteomes" id="UP000531216"/>
    </source>
</evidence>
<dbReference type="GO" id="GO:0005737">
    <property type="term" value="C:cytoplasm"/>
    <property type="evidence" value="ECO:0007669"/>
    <property type="project" value="UniProtKB-SubCell"/>
</dbReference>
<reference evidence="14 15" key="1">
    <citation type="submission" date="2020-08" db="EMBL/GenBank/DDBJ databases">
        <title>Genomic Encyclopedia of Type Strains, Phase IV (KMG-IV): sequencing the most valuable type-strain genomes for metagenomic binning, comparative biology and taxonomic classification.</title>
        <authorList>
            <person name="Goeker M."/>
        </authorList>
    </citation>
    <scope>NUCLEOTIDE SEQUENCE [LARGE SCALE GENOMIC DNA]</scope>
    <source>
        <strain evidence="14 15">DSM 25024</strain>
    </source>
</reference>
<evidence type="ECO:0000256" key="10">
    <source>
        <dbReference type="PIRNR" id="PIRNR000804"/>
    </source>
</evidence>
<protein>
    <recommendedName>
        <fullName evidence="3 10">Beta sliding clamp</fullName>
    </recommendedName>
</protein>
<gene>
    <name evidence="14" type="ORF">GGR05_004069</name>
</gene>
<feature type="domain" description="DNA polymerase III beta sliding clamp C-terminal" evidence="13">
    <location>
        <begin position="259"/>
        <end position="379"/>
    </location>
</feature>
<dbReference type="GO" id="GO:0003887">
    <property type="term" value="F:DNA-directed DNA polymerase activity"/>
    <property type="evidence" value="ECO:0007669"/>
    <property type="project" value="UniProtKB-UniRule"/>
</dbReference>
<keyword evidence="6 10" id="KW-0548">Nucleotidyltransferase</keyword>
<evidence type="ECO:0000259" key="12">
    <source>
        <dbReference type="Pfam" id="PF02767"/>
    </source>
</evidence>
<proteinExistence type="inferred from homology"/>
<comment type="caution">
    <text evidence="14">The sequence shown here is derived from an EMBL/GenBank/DDBJ whole genome shotgun (WGS) entry which is preliminary data.</text>
</comment>
<dbReference type="InterPro" id="IPR001001">
    <property type="entry name" value="DNA_polIII_beta"/>
</dbReference>
<dbReference type="AlphaFoldDB" id="A0A7W6BZZ9"/>
<dbReference type="Proteomes" id="UP000531216">
    <property type="component" value="Unassembled WGS sequence"/>
</dbReference>
<dbReference type="Gene3D" id="3.10.150.10">
    <property type="entry name" value="DNA Polymerase III, subunit A, domain 2"/>
    <property type="match status" value="1"/>
</dbReference>
<dbReference type="InterPro" id="IPR022634">
    <property type="entry name" value="DNA_polIII_beta_N"/>
</dbReference>
<feature type="domain" description="DNA polymerase III beta sliding clamp central" evidence="12">
    <location>
        <begin position="140"/>
        <end position="256"/>
    </location>
</feature>
<dbReference type="GO" id="GO:0006271">
    <property type="term" value="P:DNA strand elongation involved in DNA replication"/>
    <property type="evidence" value="ECO:0007669"/>
    <property type="project" value="TreeGrafter"/>
</dbReference>
<keyword evidence="8 10" id="KW-0239">DNA-directed DNA polymerase</keyword>